<sequence>MNSTRQPAAEVVVALTGGVKEDAREVFGALRSAYGCDRAAEDVPNEVPGAGDRPTVWIATFDASDVRARPPRPARLTAPVVATLQGGYAAVDSLRGSLASAFAVREVGTAYGDQEEEVQLRLESRV</sequence>
<dbReference type="OrthoDB" id="4325844at2"/>
<evidence type="ECO:0000313" key="2">
    <source>
        <dbReference type="Proteomes" id="UP000253868"/>
    </source>
</evidence>
<keyword evidence="2" id="KW-1185">Reference proteome</keyword>
<organism evidence="1 2">
    <name type="scientific">Streptomyces paludis</name>
    <dbReference type="NCBI Taxonomy" id="2282738"/>
    <lineage>
        <taxon>Bacteria</taxon>
        <taxon>Bacillati</taxon>
        <taxon>Actinomycetota</taxon>
        <taxon>Actinomycetes</taxon>
        <taxon>Kitasatosporales</taxon>
        <taxon>Streptomycetaceae</taxon>
        <taxon>Streptomyces</taxon>
    </lineage>
</organism>
<dbReference type="Proteomes" id="UP000253868">
    <property type="component" value="Chromosome"/>
</dbReference>
<accession>A0A345HXY3</accession>
<evidence type="ECO:0000313" key="1">
    <source>
        <dbReference type="EMBL" id="AXG81557.1"/>
    </source>
</evidence>
<dbReference type="KEGG" id="spad:DVK44_31920"/>
<name>A0A345HXY3_9ACTN</name>
<protein>
    <submittedName>
        <fullName evidence="1">Uncharacterized protein</fullName>
    </submittedName>
</protein>
<dbReference type="RefSeq" id="WP_114664098.1">
    <property type="nucleotide sequence ID" value="NZ_CP031194.1"/>
</dbReference>
<dbReference type="EMBL" id="CP031194">
    <property type="protein sequence ID" value="AXG81557.1"/>
    <property type="molecule type" value="Genomic_DNA"/>
</dbReference>
<gene>
    <name evidence="1" type="ORF">DVK44_31920</name>
</gene>
<reference evidence="2" key="1">
    <citation type="submission" date="2018-07" db="EMBL/GenBank/DDBJ databases">
        <authorList>
            <person name="Zhao J."/>
        </authorList>
    </citation>
    <scope>NUCLEOTIDE SEQUENCE [LARGE SCALE GENOMIC DNA]</scope>
    <source>
        <strain evidence="2">GSSD-12</strain>
    </source>
</reference>
<proteinExistence type="predicted"/>
<dbReference type="AlphaFoldDB" id="A0A345HXY3"/>